<dbReference type="AlphaFoldDB" id="A0A4Q7NLU1"/>
<dbReference type="InterPro" id="IPR053176">
    <property type="entry name" value="T6SS_TssE1-like"/>
</dbReference>
<dbReference type="InterPro" id="IPR007048">
    <property type="entry name" value="IraD/Gp25-like"/>
</dbReference>
<keyword evidence="3" id="KW-1185">Reference proteome</keyword>
<dbReference type="EMBL" id="SGXC01000001">
    <property type="protein sequence ID" value="RZS85942.1"/>
    <property type="molecule type" value="Genomic_DNA"/>
</dbReference>
<evidence type="ECO:0000259" key="1">
    <source>
        <dbReference type="Pfam" id="PF04965"/>
    </source>
</evidence>
<dbReference type="InterPro" id="IPR017737">
    <property type="entry name" value="TssE1-like"/>
</dbReference>
<dbReference type="NCBIfam" id="TIGR03357">
    <property type="entry name" value="VI_zyme"/>
    <property type="match status" value="1"/>
</dbReference>
<dbReference type="RefSeq" id="WP_130357078.1">
    <property type="nucleotide sequence ID" value="NZ_SGXC01000001.1"/>
</dbReference>
<reference evidence="2 3" key="1">
    <citation type="submission" date="2019-02" db="EMBL/GenBank/DDBJ databases">
        <title>Genomic Encyclopedia of Type Strains, Phase IV (KMG-IV): sequencing the most valuable type-strain genomes for metagenomic binning, comparative biology and taxonomic classification.</title>
        <authorList>
            <person name="Goeker M."/>
        </authorList>
    </citation>
    <scope>NUCLEOTIDE SEQUENCE [LARGE SCALE GENOMIC DNA]</scope>
    <source>
        <strain evidence="2 3">K24</strain>
    </source>
</reference>
<evidence type="ECO:0000313" key="2">
    <source>
        <dbReference type="EMBL" id="RZS85942.1"/>
    </source>
</evidence>
<dbReference type="SUPFAM" id="SSF160719">
    <property type="entry name" value="gpW/gp25-like"/>
    <property type="match status" value="1"/>
</dbReference>
<organism evidence="2 3">
    <name type="scientific">Pigmentiphaga kullae</name>
    <dbReference type="NCBI Taxonomy" id="151784"/>
    <lineage>
        <taxon>Bacteria</taxon>
        <taxon>Pseudomonadati</taxon>
        <taxon>Pseudomonadota</taxon>
        <taxon>Betaproteobacteria</taxon>
        <taxon>Burkholderiales</taxon>
        <taxon>Alcaligenaceae</taxon>
        <taxon>Pigmentiphaga</taxon>
    </lineage>
</organism>
<dbReference type="Gene3D" id="3.10.450.40">
    <property type="match status" value="1"/>
</dbReference>
<dbReference type="PANTHER" id="PTHR38595">
    <property type="entry name" value="CYTOPLASMIC PROTEIN-RELATED"/>
    <property type="match status" value="1"/>
</dbReference>
<name>A0A4Q7NLU1_9BURK</name>
<gene>
    <name evidence="2" type="ORF">EV675_1972</name>
</gene>
<sequence length="143" mass="16176">MKSLIERLESASADSGRADIYALREAVSRDLEALLNTRSEGARLIPQAYAECRKSSLTYGIPDFSSYSLLSPHDRDRIRRALEAAISQHESRLSRVRVGLEPPRQYERVLRFKVDALLSLGPDREKVQFDAVLQLNTQAYAVK</sequence>
<dbReference type="PANTHER" id="PTHR38595:SF2">
    <property type="entry name" value="TYPE VI SECRETION SYSTEM BASEPLATE SUBUNIT TSSE"/>
    <property type="match status" value="1"/>
</dbReference>
<feature type="domain" description="IraD/Gp25-like" evidence="1">
    <location>
        <begin position="23"/>
        <end position="120"/>
    </location>
</feature>
<evidence type="ECO:0000313" key="3">
    <source>
        <dbReference type="Proteomes" id="UP000292445"/>
    </source>
</evidence>
<dbReference type="OrthoDB" id="119583at2"/>
<comment type="caution">
    <text evidence="2">The sequence shown here is derived from an EMBL/GenBank/DDBJ whole genome shotgun (WGS) entry which is preliminary data.</text>
</comment>
<accession>A0A4Q7NLU1</accession>
<dbReference type="Pfam" id="PF04965">
    <property type="entry name" value="GPW_gp25"/>
    <property type="match status" value="1"/>
</dbReference>
<protein>
    <submittedName>
        <fullName evidence="2">Type VI secretion system protein ImpF</fullName>
    </submittedName>
</protein>
<dbReference type="Proteomes" id="UP000292445">
    <property type="component" value="Unassembled WGS sequence"/>
</dbReference>
<proteinExistence type="predicted"/>